<dbReference type="Pfam" id="PF13361">
    <property type="entry name" value="UvrD_C"/>
    <property type="match status" value="1"/>
</dbReference>
<keyword evidence="2 10" id="KW-0547">Nucleotide-binding</keyword>
<name>A0A521E152_SACCC</name>
<dbReference type="Gene3D" id="3.40.50.300">
    <property type="entry name" value="P-loop containing nucleotide triphosphate hydrolases"/>
    <property type="match status" value="5"/>
</dbReference>
<dbReference type="PANTHER" id="PTHR13710">
    <property type="entry name" value="DNA HELICASE RECQ FAMILY MEMBER"/>
    <property type="match status" value="1"/>
</dbReference>
<evidence type="ECO:0000256" key="1">
    <source>
        <dbReference type="ARBA" id="ARBA00005446"/>
    </source>
</evidence>
<dbReference type="GO" id="GO:0006281">
    <property type="term" value="P:DNA repair"/>
    <property type="evidence" value="ECO:0007669"/>
    <property type="project" value="TreeGrafter"/>
</dbReference>
<feature type="binding site" evidence="10">
    <location>
        <begin position="1069"/>
        <end position="1076"/>
    </location>
    <ligand>
        <name>ATP</name>
        <dbReference type="ChEBI" id="CHEBI:30616"/>
    </ligand>
</feature>
<feature type="domain" description="Helicase C-terminal" evidence="12">
    <location>
        <begin position="479"/>
        <end position="627"/>
    </location>
</feature>
<keyword evidence="15" id="KW-1185">Reference proteome</keyword>
<dbReference type="InterPro" id="IPR014001">
    <property type="entry name" value="Helicase_ATP-bd"/>
</dbReference>
<keyword evidence="4 10" id="KW-0347">Helicase</keyword>
<dbReference type="CDD" id="cd17920">
    <property type="entry name" value="DEXHc_RecQ"/>
    <property type="match status" value="1"/>
</dbReference>
<dbReference type="GO" id="GO:0003677">
    <property type="term" value="F:DNA binding"/>
    <property type="evidence" value="ECO:0007669"/>
    <property type="project" value="UniProtKB-KW"/>
</dbReference>
<dbReference type="Pfam" id="PF13245">
    <property type="entry name" value="AAA_19"/>
    <property type="match status" value="1"/>
</dbReference>
<evidence type="ECO:0000256" key="3">
    <source>
        <dbReference type="ARBA" id="ARBA00022801"/>
    </source>
</evidence>
<dbReference type="GO" id="GO:0016787">
    <property type="term" value="F:hydrolase activity"/>
    <property type="evidence" value="ECO:0007669"/>
    <property type="project" value="UniProtKB-UniRule"/>
</dbReference>
<evidence type="ECO:0000259" key="12">
    <source>
        <dbReference type="PROSITE" id="PS51194"/>
    </source>
</evidence>
<keyword evidence="6" id="KW-0238">DNA-binding</keyword>
<dbReference type="InterPro" id="IPR014017">
    <property type="entry name" value="DNA_helicase_UvrD-like_C"/>
</dbReference>
<dbReference type="Pfam" id="PF00271">
    <property type="entry name" value="Helicase_C"/>
    <property type="match status" value="1"/>
</dbReference>
<evidence type="ECO:0000256" key="6">
    <source>
        <dbReference type="ARBA" id="ARBA00023125"/>
    </source>
</evidence>
<dbReference type="InterPro" id="IPR011545">
    <property type="entry name" value="DEAD/DEAH_box_helicase_dom"/>
</dbReference>
<accession>A0A521E152</accession>
<keyword evidence="5 10" id="KW-0067">ATP-binding</keyword>
<dbReference type="OrthoDB" id="9763310at2"/>
<evidence type="ECO:0000256" key="10">
    <source>
        <dbReference type="PROSITE-ProRule" id="PRU00560"/>
    </source>
</evidence>
<dbReference type="InterPro" id="IPR004589">
    <property type="entry name" value="DNA_helicase_ATP-dep_RecQ"/>
</dbReference>
<dbReference type="PROSITE" id="PS51198">
    <property type="entry name" value="UVRD_HELICASE_ATP_BIND"/>
    <property type="match status" value="1"/>
</dbReference>
<dbReference type="NCBIfam" id="TIGR00614">
    <property type="entry name" value="recQ_fam"/>
    <property type="match status" value="1"/>
</dbReference>
<dbReference type="InterPro" id="IPR036397">
    <property type="entry name" value="RNaseH_sf"/>
</dbReference>
<evidence type="ECO:0000256" key="7">
    <source>
        <dbReference type="ARBA" id="ARBA00023235"/>
    </source>
</evidence>
<dbReference type="InterPro" id="IPR001650">
    <property type="entry name" value="Helicase_C-like"/>
</dbReference>
<evidence type="ECO:0000259" key="13">
    <source>
        <dbReference type="PROSITE" id="PS51198"/>
    </source>
</evidence>
<dbReference type="GO" id="GO:0009378">
    <property type="term" value="F:four-way junction helicase activity"/>
    <property type="evidence" value="ECO:0007669"/>
    <property type="project" value="TreeGrafter"/>
</dbReference>
<evidence type="ECO:0000256" key="5">
    <source>
        <dbReference type="ARBA" id="ARBA00022840"/>
    </source>
</evidence>
<protein>
    <recommendedName>
        <fullName evidence="9">DNA 3'-5' helicase</fullName>
        <ecNumber evidence="9">5.6.2.4</ecNumber>
    </recommendedName>
</protein>
<dbReference type="PANTHER" id="PTHR13710:SF105">
    <property type="entry name" value="ATP-DEPENDENT DNA HELICASE Q1"/>
    <property type="match status" value="1"/>
</dbReference>
<dbReference type="RefSeq" id="WP_142533988.1">
    <property type="nucleotide sequence ID" value="NZ_FXTB01000007.1"/>
</dbReference>
<dbReference type="SUPFAM" id="SSF53098">
    <property type="entry name" value="Ribonuclease H-like"/>
    <property type="match status" value="1"/>
</dbReference>
<dbReference type="CDD" id="cd17932">
    <property type="entry name" value="DEXQc_UvrD"/>
    <property type="match status" value="1"/>
</dbReference>
<dbReference type="SMART" id="SM00490">
    <property type="entry name" value="HELICc"/>
    <property type="match status" value="1"/>
</dbReference>
<dbReference type="GO" id="GO:0005694">
    <property type="term" value="C:chromosome"/>
    <property type="evidence" value="ECO:0007669"/>
    <property type="project" value="TreeGrafter"/>
</dbReference>
<evidence type="ECO:0000256" key="8">
    <source>
        <dbReference type="ARBA" id="ARBA00034617"/>
    </source>
</evidence>
<feature type="domain" description="UvrD-like helicase ATP-binding" evidence="13">
    <location>
        <begin position="1048"/>
        <end position="1368"/>
    </location>
</feature>
<dbReference type="InterPro" id="IPR012337">
    <property type="entry name" value="RNaseH-like_sf"/>
</dbReference>
<comment type="catalytic activity">
    <reaction evidence="8">
        <text>Couples ATP hydrolysis with the unwinding of duplex DNA by translocating in the 3'-5' direction.</text>
        <dbReference type="EC" id="5.6.2.4"/>
    </reaction>
</comment>
<dbReference type="SMART" id="SM00487">
    <property type="entry name" value="DEXDc"/>
    <property type="match status" value="1"/>
</dbReference>
<feature type="domain" description="Helicase ATP-binding" evidence="11">
    <location>
        <begin position="270"/>
        <end position="450"/>
    </location>
</feature>
<dbReference type="Gene3D" id="3.30.420.10">
    <property type="entry name" value="Ribonuclease H-like superfamily/Ribonuclease H"/>
    <property type="match status" value="1"/>
</dbReference>
<keyword evidence="3 10" id="KW-0378">Hydrolase</keyword>
<dbReference type="PROSITE" id="PS51194">
    <property type="entry name" value="HELICASE_CTER"/>
    <property type="match status" value="1"/>
</dbReference>
<proteinExistence type="inferred from homology"/>
<evidence type="ECO:0000259" key="11">
    <source>
        <dbReference type="PROSITE" id="PS51192"/>
    </source>
</evidence>
<dbReference type="GO" id="GO:0005524">
    <property type="term" value="F:ATP binding"/>
    <property type="evidence" value="ECO:0007669"/>
    <property type="project" value="UniProtKB-UniRule"/>
</dbReference>
<comment type="similarity">
    <text evidence="1">Belongs to the helicase family. RecQ subfamily.</text>
</comment>
<evidence type="ECO:0000313" key="15">
    <source>
        <dbReference type="Proteomes" id="UP000319040"/>
    </source>
</evidence>
<dbReference type="InterPro" id="IPR027417">
    <property type="entry name" value="P-loop_NTPase"/>
</dbReference>
<evidence type="ECO:0000313" key="14">
    <source>
        <dbReference type="EMBL" id="SMO77648.1"/>
    </source>
</evidence>
<reference evidence="14 15" key="1">
    <citation type="submission" date="2017-05" db="EMBL/GenBank/DDBJ databases">
        <authorList>
            <person name="Varghese N."/>
            <person name="Submissions S."/>
        </authorList>
    </citation>
    <scope>NUCLEOTIDE SEQUENCE [LARGE SCALE GENOMIC DNA]</scope>
    <source>
        <strain evidence="14 15">DSM 27040</strain>
    </source>
</reference>
<dbReference type="EC" id="5.6.2.4" evidence="9"/>
<dbReference type="GO" id="GO:0006310">
    <property type="term" value="P:DNA recombination"/>
    <property type="evidence" value="ECO:0007669"/>
    <property type="project" value="InterPro"/>
</dbReference>
<dbReference type="SUPFAM" id="SSF52540">
    <property type="entry name" value="P-loop containing nucleoside triphosphate hydrolases"/>
    <property type="match status" value="2"/>
</dbReference>
<dbReference type="PROSITE" id="PS51192">
    <property type="entry name" value="HELICASE_ATP_BIND_1"/>
    <property type="match status" value="1"/>
</dbReference>
<organism evidence="14 15">
    <name type="scientific">Saccharicrinis carchari</name>
    <dbReference type="NCBI Taxonomy" id="1168039"/>
    <lineage>
        <taxon>Bacteria</taxon>
        <taxon>Pseudomonadati</taxon>
        <taxon>Bacteroidota</taxon>
        <taxon>Bacteroidia</taxon>
        <taxon>Marinilabiliales</taxon>
        <taxon>Marinilabiliaceae</taxon>
        <taxon>Saccharicrinis</taxon>
    </lineage>
</organism>
<evidence type="ECO:0000256" key="4">
    <source>
        <dbReference type="ARBA" id="ARBA00022806"/>
    </source>
</evidence>
<evidence type="ECO:0000256" key="2">
    <source>
        <dbReference type="ARBA" id="ARBA00022741"/>
    </source>
</evidence>
<keyword evidence="7" id="KW-0413">Isomerase</keyword>
<dbReference type="EMBL" id="FXTB01000007">
    <property type="protein sequence ID" value="SMO77648.1"/>
    <property type="molecule type" value="Genomic_DNA"/>
</dbReference>
<dbReference type="InterPro" id="IPR014016">
    <property type="entry name" value="UvrD-like_ATP-bd"/>
</dbReference>
<dbReference type="GO" id="GO:0005737">
    <property type="term" value="C:cytoplasm"/>
    <property type="evidence" value="ECO:0007669"/>
    <property type="project" value="TreeGrafter"/>
</dbReference>
<dbReference type="GO" id="GO:0043138">
    <property type="term" value="F:3'-5' DNA helicase activity"/>
    <property type="evidence" value="ECO:0007669"/>
    <property type="project" value="UniProtKB-EC"/>
</dbReference>
<sequence>MDHIVFIDTEVDAERKLIRDIGGISGNGLTLHTGAVSGLMQFIQDKEYVCGHNIIKHDLPFIRQAVRGPLPPFRAIDTLFLSPLLFPAQPYHALLKDDKLQTEELNNPLNDAIKARELFMDEVEAFRTTDEDLKQVYYALLADKKEFSAFFAFVGYSLFNTDLYRLTHKYFDQRICRHVDLKKIVRDAPVALAYCLALINTNSRYSLTPPWVVKNYPEVERVMFLLRNNPCLQGCAYCKQKLDANLALKKYFGFDAYRRYNGVALQEQAVKAAIANKSVLAVFPTGGGKSVTFQVPALMSGESVKGLTVVISPLQSLMKDQVDNLENANITDAVTINGLLDPIERAKSFERVQNGAASILYISPESLRSRSIEHLLLGRNIVRFVIDEAHCFSAWGQDFRVDYLYIGDFIGMLQEKKNLESGIPVSCFTATAKQNVIQDIKDYFYNKLNLRFETFSAKVSRPNLSFQVIPKESDEEKYDTLRLLLDGKRCPTIIYVSRTRRAYQIAERLTNDGYLARPYHGKMNKQEKSDNQDAFIRGNVDVMVATSAFGMGVDKKDVGMVIYFELSDSLENYVQEAGRAGRDEHITADCYVLFNEEDLSKHFILLNQTKLNIKEIQQIWKAIKDLTRFRQWVSNSALEIARKAGWDDNVLEMETRVTTAISALEEAGYLKRGQNMPRIFANSILSKSASEAIQKINRSEMFTGRQREQAVRIIKKLFSSKSGKQAADGEVAESRVDYISDHLGIVKEEVINVINLLRAENILADTKDLTAFIHRSDNRNRSLHIVTTMGKIEQFLVMQLDQKEKAFNLKQLNEKAVENGCTDVSLNKIKTIINFWSIKNWLKRIQHNFSRNHLTLLSNFSKSELQQKLEKRHALARFIVDYLYAKSNESPSDTTTSPQQVLVAFSVHELKKEYENQHALFKLRISLDEVEDALFYLSRIDALKIEGGFLVVYNSLTIERLEADNKIRYKVDDYRKLNHYYENKVQQIHIVGEYAKKMISDYREALQFVEDYFQLNYASFLNKYFKGSRQDEIKRNITPSKFRQLFGELSPAQLGIIKDKSSPYMAVAAGPGSGKTRVLVHKLASLLLMEDVKHEQLLMVTFSRAAATEFKKRLFQLIGNAAAYIEIKTFHAYCFDVLGKVGSIEKSSTIIRNTVEKIRNKDIEPNRISKAVLVVDEAQDMDMHEFELIKALMEHNEEMRVIAVGDDDQNIYEFRGASARYLEQFIAHQKAKKVELVENYRSKANLIEFTNQFVQKITHRLKAIPIVPQTRDTGLLSIVKHAGANLIEPVVQSVLSATLSGTSCVLTHTNAEAEQITGLLLHYGTPARLIQSNEGFSLYNLLEVRCFIRALDFTADKYTISEENWKAAKRKLWNMYKGSTKIDICINLIKDFELSNPKKKYQSDFEVFVRESKLEDFMSARGETIFVSTIHKAKGKEFDNVFMMLNGIHPDTDAKKRELYVGMTRAKENLIIHLNGNYLDDISCSGINRINDEVAYPATSVLVVQLTHKHIWLDYFIYRQKFVHTLKSGDALTVDEEGCYDASGNCVLKYAACFKEEIKRYQQKSYQLAQGNVNYIVYWQKEDSEKEIKIVLPEIKFVKLNAPNKPL</sequence>
<gene>
    <name evidence="14" type="ORF">SAMN06265379_107107</name>
</gene>
<dbReference type="Proteomes" id="UP000319040">
    <property type="component" value="Unassembled WGS sequence"/>
</dbReference>
<evidence type="ECO:0000256" key="9">
    <source>
        <dbReference type="ARBA" id="ARBA00034808"/>
    </source>
</evidence>
<dbReference type="Pfam" id="PF00270">
    <property type="entry name" value="DEAD"/>
    <property type="match status" value="1"/>
</dbReference>